<dbReference type="RefSeq" id="WP_377378721.1">
    <property type="nucleotide sequence ID" value="NZ_JBHSSW010000012.1"/>
</dbReference>
<feature type="transmembrane region" description="Helical" evidence="1">
    <location>
        <begin position="215"/>
        <end position="235"/>
    </location>
</feature>
<feature type="transmembrane region" description="Helical" evidence="1">
    <location>
        <begin position="321"/>
        <end position="341"/>
    </location>
</feature>
<evidence type="ECO:0000313" key="4">
    <source>
        <dbReference type="Proteomes" id="UP001596303"/>
    </source>
</evidence>
<sequence length="407" mass="46345">MTLISTRRYDLDWLRIIAFLLLIFYHTGMFYVSWDWHVKSVHAGPDAEWLMRLLNPWRLSLLFFISGVALRFAADKSGAASLLKSRLLRLGLPILFGMILIVAPQSWLQLVESGEFEGSFAAFWPRYLFVGPAFSVLTPTWNHLWYVVYLLVYVLLIAPVSGPMSRFMAGRGEAICKQVVAGWPGVLAMLALPALPHMIYRLVLDPYFPTTHNLIWDWANHAHSLTYVLIGFWLAKSESFWGAVRRVIPAAISLAIGLGVVLSVLWAQWDALAVSEDWQWVIWPARMGRILYAWLVILSLIGLAQRYLNRPGPLLTYMTKAIFPWYILHQTLIILAGFWLTRQGLNVWAEFALVITATVAGCFLLNELIIRRVPVLRPLFGLPYRQEQARTDTLPGFQLSHKNTGPA</sequence>
<dbReference type="EMBL" id="JBHSSW010000012">
    <property type="protein sequence ID" value="MFC6198476.1"/>
    <property type="molecule type" value="Genomic_DNA"/>
</dbReference>
<keyword evidence="1" id="KW-0472">Membrane</keyword>
<feature type="domain" description="Acyltransferase 3" evidence="2">
    <location>
        <begin position="9"/>
        <end position="366"/>
    </location>
</feature>
<feature type="transmembrane region" description="Helical" evidence="1">
    <location>
        <begin position="144"/>
        <end position="162"/>
    </location>
</feature>
<feature type="transmembrane region" description="Helical" evidence="1">
    <location>
        <begin position="54"/>
        <end position="74"/>
    </location>
</feature>
<dbReference type="PANTHER" id="PTHR36927:SF3">
    <property type="entry name" value="GLUCANS BIOSYNTHESIS PROTEIN C"/>
    <property type="match status" value="1"/>
</dbReference>
<keyword evidence="4" id="KW-1185">Reference proteome</keyword>
<dbReference type="Proteomes" id="UP001596303">
    <property type="component" value="Unassembled WGS sequence"/>
</dbReference>
<keyword evidence="3" id="KW-0012">Acyltransferase</keyword>
<protein>
    <submittedName>
        <fullName evidence="3">Acyltransferase family protein</fullName>
    </submittedName>
</protein>
<name>A0ABW1SA86_9PROT</name>
<feature type="transmembrane region" description="Helical" evidence="1">
    <location>
        <begin position="289"/>
        <end position="309"/>
    </location>
</feature>
<evidence type="ECO:0000313" key="3">
    <source>
        <dbReference type="EMBL" id="MFC6198476.1"/>
    </source>
</evidence>
<keyword evidence="1" id="KW-0812">Transmembrane</keyword>
<accession>A0ABW1SA86</accession>
<reference evidence="4" key="1">
    <citation type="journal article" date="2019" name="Int. J. Syst. Evol. Microbiol.">
        <title>The Global Catalogue of Microorganisms (GCM) 10K type strain sequencing project: providing services to taxonomists for standard genome sequencing and annotation.</title>
        <authorList>
            <consortium name="The Broad Institute Genomics Platform"/>
            <consortium name="The Broad Institute Genome Sequencing Center for Infectious Disease"/>
            <person name="Wu L."/>
            <person name="Ma J."/>
        </authorList>
    </citation>
    <scope>NUCLEOTIDE SEQUENCE [LARGE SCALE GENOMIC DNA]</scope>
    <source>
        <strain evidence="4">CGMCC-1.15741</strain>
    </source>
</reference>
<dbReference type="InterPro" id="IPR050623">
    <property type="entry name" value="Glucan_succinyl_AcylTrfase"/>
</dbReference>
<evidence type="ECO:0000259" key="2">
    <source>
        <dbReference type="Pfam" id="PF01757"/>
    </source>
</evidence>
<gene>
    <name evidence="3" type="ORF">ACFQDM_10310</name>
</gene>
<comment type="caution">
    <text evidence="3">The sequence shown here is derived from an EMBL/GenBank/DDBJ whole genome shotgun (WGS) entry which is preliminary data.</text>
</comment>
<dbReference type="GO" id="GO:0016746">
    <property type="term" value="F:acyltransferase activity"/>
    <property type="evidence" value="ECO:0007669"/>
    <property type="project" value="UniProtKB-KW"/>
</dbReference>
<evidence type="ECO:0000256" key="1">
    <source>
        <dbReference type="SAM" id="Phobius"/>
    </source>
</evidence>
<proteinExistence type="predicted"/>
<feature type="transmembrane region" description="Helical" evidence="1">
    <location>
        <begin position="247"/>
        <end position="269"/>
    </location>
</feature>
<keyword evidence="3" id="KW-0808">Transferase</keyword>
<feature type="transmembrane region" description="Helical" evidence="1">
    <location>
        <begin position="86"/>
        <end position="107"/>
    </location>
</feature>
<organism evidence="3 4">
    <name type="scientific">Ponticaulis profundi</name>
    <dbReference type="NCBI Taxonomy" id="2665222"/>
    <lineage>
        <taxon>Bacteria</taxon>
        <taxon>Pseudomonadati</taxon>
        <taxon>Pseudomonadota</taxon>
        <taxon>Alphaproteobacteria</taxon>
        <taxon>Hyphomonadales</taxon>
        <taxon>Hyphomonadaceae</taxon>
        <taxon>Ponticaulis</taxon>
    </lineage>
</organism>
<keyword evidence="1" id="KW-1133">Transmembrane helix</keyword>
<dbReference type="PANTHER" id="PTHR36927">
    <property type="entry name" value="BLR4337 PROTEIN"/>
    <property type="match status" value="1"/>
</dbReference>
<feature type="transmembrane region" description="Helical" evidence="1">
    <location>
        <begin position="347"/>
        <end position="370"/>
    </location>
</feature>
<dbReference type="InterPro" id="IPR002656">
    <property type="entry name" value="Acyl_transf_3_dom"/>
</dbReference>
<dbReference type="Pfam" id="PF01757">
    <property type="entry name" value="Acyl_transf_3"/>
    <property type="match status" value="1"/>
</dbReference>
<feature type="transmembrane region" description="Helical" evidence="1">
    <location>
        <begin position="12"/>
        <end position="34"/>
    </location>
</feature>
<feature type="transmembrane region" description="Helical" evidence="1">
    <location>
        <begin position="174"/>
        <end position="195"/>
    </location>
</feature>